<feature type="transmembrane region" description="Helical" evidence="2">
    <location>
        <begin position="494"/>
        <end position="516"/>
    </location>
</feature>
<evidence type="ECO:0000256" key="1">
    <source>
        <dbReference type="SAM" id="MobiDB-lite"/>
    </source>
</evidence>
<keyword evidence="2" id="KW-0812">Transmembrane</keyword>
<comment type="caution">
    <text evidence="3">The sequence shown here is derived from an EMBL/GenBank/DDBJ whole genome shotgun (WGS) entry which is preliminary data.</text>
</comment>
<keyword evidence="2" id="KW-1133">Transmembrane helix</keyword>
<feature type="transmembrane region" description="Helical" evidence="2">
    <location>
        <begin position="522"/>
        <end position="540"/>
    </location>
</feature>
<keyword evidence="4" id="KW-1185">Reference proteome</keyword>
<reference evidence="3 4" key="1">
    <citation type="submission" date="2015-07" db="EMBL/GenBank/DDBJ databases">
        <title>High-quality genome of monoxenous trypanosomatid Leptomonas pyrrhocoris.</title>
        <authorList>
            <person name="Flegontov P."/>
            <person name="Butenko A."/>
            <person name="Firsov S."/>
            <person name="Vlcek C."/>
            <person name="Logacheva M.D."/>
            <person name="Field M."/>
            <person name="Filatov D."/>
            <person name="Flegontova O."/>
            <person name="Gerasimov E."/>
            <person name="Jackson A.P."/>
            <person name="Kelly S."/>
            <person name="Opperdoes F."/>
            <person name="O'Reilly A."/>
            <person name="Votypka J."/>
            <person name="Yurchenko V."/>
            <person name="Lukes J."/>
        </authorList>
    </citation>
    <scope>NUCLEOTIDE SEQUENCE [LARGE SCALE GENOMIC DNA]</scope>
    <source>
        <strain evidence="3">H10</strain>
    </source>
</reference>
<dbReference type="EMBL" id="LGTL01000027">
    <property type="protein sequence ID" value="KPA74969.1"/>
    <property type="molecule type" value="Genomic_DNA"/>
</dbReference>
<keyword evidence="2" id="KW-0472">Membrane</keyword>
<organism evidence="3 4">
    <name type="scientific">Leptomonas pyrrhocoris</name>
    <name type="common">Firebug parasite</name>
    <dbReference type="NCBI Taxonomy" id="157538"/>
    <lineage>
        <taxon>Eukaryota</taxon>
        <taxon>Discoba</taxon>
        <taxon>Euglenozoa</taxon>
        <taxon>Kinetoplastea</taxon>
        <taxon>Metakinetoplastina</taxon>
        <taxon>Trypanosomatida</taxon>
        <taxon>Trypanosomatidae</taxon>
        <taxon>Leishmaniinae</taxon>
        <taxon>Leptomonas</taxon>
    </lineage>
</organism>
<feature type="compositionally biased region" description="Low complexity" evidence="1">
    <location>
        <begin position="398"/>
        <end position="408"/>
    </location>
</feature>
<protein>
    <submittedName>
        <fullName evidence="3">Uncharacterized protein</fullName>
    </submittedName>
</protein>
<sequence length="541" mass="57320">MKHRSSGRSRRATPGGTDGSSLEAALVASSLLLWIPYSLAAIYVAYCSSFITEVPLSLTGSPPSSVSAAAAGGSMTASVTRGTSSAQAFASSTTAAAAAVAAAAASSPATSFVPPDVAVMSTGSVVDSEAATLHRYSSLYYYAFPADFSIAAFVPLLLRVLPFSVLAVTVTFYLAVYRYNGGEYLMAVAWALGTCSGYGWLTTFTGSVQPTFASSGSAKSLLVSATPPSWMWLVVSLLTGLFSGILCKVKDIVDGKHDRDTHFFHIFDRSDGGRAGKPPTAPPTTNPSEPLADDGSRADSAPRRRQRTLHGSTSHHLVSLGDRLYMVVPFCTGQWFAFIVQHGWRGIVVENGTILLSLGLVGYTMLSYKYLKRQVLRASGRVTRSVAARGRSRRNQRLRQQQQQQRQQTPASARSGEDLSTTSTPSAEGAPRSTSAENSSMDSNSANVSPRAAAGPALSEDDAEEEITEFFEDVGEAAFIDVIDLISKLFTTSFGVVVAGVVGLNIFMTSLCIPFLKALFKLNALVSGVGIVIELIMYEVA</sequence>
<feature type="transmembrane region" description="Helical" evidence="2">
    <location>
        <begin position="230"/>
        <end position="249"/>
    </location>
</feature>
<dbReference type="RefSeq" id="XP_015653408.1">
    <property type="nucleotide sequence ID" value="XM_015808123.1"/>
</dbReference>
<name>A0A0M9FSD8_LEPPY</name>
<dbReference type="Proteomes" id="UP000037923">
    <property type="component" value="Unassembled WGS sequence"/>
</dbReference>
<feature type="region of interest" description="Disordered" evidence="1">
    <location>
        <begin position="268"/>
        <end position="312"/>
    </location>
</feature>
<evidence type="ECO:0000313" key="3">
    <source>
        <dbReference type="EMBL" id="KPA74969.1"/>
    </source>
</evidence>
<evidence type="ECO:0000256" key="2">
    <source>
        <dbReference type="SAM" id="Phobius"/>
    </source>
</evidence>
<accession>A0A0M9FSD8</accession>
<feature type="region of interest" description="Disordered" evidence="1">
    <location>
        <begin position="382"/>
        <end position="459"/>
    </location>
</feature>
<feature type="transmembrane region" description="Helical" evidence="2">
    <location>
        <begin position="148"/>
        <end position="177"/>
    </location>
</feature>
<dbReference type="OrthoDB" id="266590at2759"/>
<feature type="transmembrane region" description="Helical" evidence="2">
    <location>
        <begin position="353"/>
        <end position="371"/>
    </location>
</feature>
<dbReference type="VEuPathDB" id="TriTrypDB:LpyrH10_27_0900"/>
<evidence type="ECO:0000313" key="4">
    <source>
        <dbReference type="Proteomes" id="UP000037923"/>
    </source>
</evidence>
<gene>
    <name evidence="3" type="ORF">ABB37_08935</name>
</gene>
<proteinExistence type="predicted"/>
<feature type="compositionally biased region" description="Basic residues" evidence="1">
    <location>
        <begin position="1"/>
        <end position="11"/>
    </location>
</feature>
<feature type="region of interest" description="Disordered" evidence="1">
    <location>
        <begin position="1"/>
        <end position="20"/>
    </location>
</feature>
<dbReference type="AlphaFoldDB" id="A0A0M9FSD8"/>
<feature type="compositionally biased region" description="Polar residues" evidence="1">
    <location>
        <begin position="418"/>
        <end position="448"/>
    </location>
</feature>
<feature type="transmembrane region" description="Helical" evidence="2">
    <location>
        <begin position="21"/>
        <end position="46"/>
    </location>
</feature>
<dbReference type="GeneID" id="26909218"/>
<dbReference type="OMA" id="YLMAVAW"/>
<feature type="transmembrane region" description="Helical" evidence="2">
    <location>
        <begin position="184"/>
        <end position="201"/>
    </location>
</feature>